<protein>
    <submittedName>
        <fullName evidence="2">Uncharacterized protein</fullName>
    </submittedName>
</protein>
<dbReference type="Gramene" id="TuG1812G0200003421.01.T01">
    <property type="protein sequence ID" value="TuG1812G0200003421.01.T01"/>
    <property type="gene ID" value="TuG1812G0200003421.01"/>
</dbReference>
<dbReference type="AlphaFoldDB" id="A0A8R7TIV0"/>
<name>A0A8R7TIV0_TRIUA</name>
<reference evidence="2" key="3">
    <citation type="submission" date="2022-06" db="UniProtKB">
        <authorList>
            <consortium name="EnsemblPlants"/>
        </authorList>
    </citation>
    <scope>IDENTIFICATION</scope>
</reference>
<keyword evidence="3" id="KW-1185">Reference proteome</keyword>
<reference evidence="2" key="2">
    <citation type="submission" date="2018-03" db="EMBL/GenBank/DDBJ databases">
        <title>The Triticum urartu genome reveals the dynamic nature of wheat genome evolution.</title>
        <authorList>
            <person name="Ling H."/>
            <person name="Ma B."/>
            <person name="Shi X."/>
            <person name="Liu H."/>
            <person name="Dong L."/>
            <person name="Sun H."/>
            <person name="Cao Y."/>
            <person name="Gao Q."/>
            <person name="Zheng S."/>
            <person name="Li Y."/>
            <person name="Yu Y."/>
            <person name="Du H."/>
            <person name="Qi M."/>
            <person name="Li Y."/>
            <person name="Yu H."/>
            <person name="Cui Y."/>
            <person name="Wang N."/>
            <person name="Chen C."/>
            <person name="Wu H."/>
            <person name="Zhao Y."/>
            <person name="Zhang J."/>
            <person name="Li Y."/>
            <person name="Zhou W."/>
            <person name="Zhang B."/>
            <person name="Hu W."/>
            <person name="Eijk M."/>
            <person name="Tang J."/>
            <person name="Witsenboer H."/>
            <person name="Zhao S."/>
            <person name="Li Z."/>
            <person name="Zhang A."/>
            <person name="Wang D."/>
            <person name="Liang C."/>
        </authorList>
    </citation>
    <scope>NUCLEOTIDE SEQUENCE [LARGE SCALE GENOMIC DNA]</scope>
    <source>
        <strain evidence="2">cv. G1812</strain>
    </source>
</reference>
<dbReference type="EnsemblPlants" id="TuG1812G0200003421.01.T01">
    <property type="protein sequence ID" value="TuG1812G0200003421.01.T01"/>
    <property type="gene ID" value="TuG1812G0200003421.01"/>
</dbReference>
<proteinExistence type="predicted"/>
<dbReference type="Proteomes" id="UP000015106">
    <property type="component" value="Chromosome 2"/>
</dbReference>
<dbReference type="Gene3D" id="3.40.30.10">
    <property type="entry name" value="Glutaredoxin"/>
    <property type="match status" value="1"/>
</dbReference>
<sequence length="121" mass="13371">PPPFAAHVPARRPERVIRPPEVSPASIVCLPKYARVRERDGDGSPTDAMEVTRDRRRLPAVGRRHAWMLEPARYMTAPPAPPTAATPSRGFEIFAFPCNQFGGQELGIDKENVQIACMPSI</sequence>
<evidence type="ECO:0000256" key="1">
    <source>
        <dbReference type="SAM" id="MobiDB-lite"/>
    </source>
</evidence>
<feature type="region of interest" description="Disordered" evidence="1">
    <location>
        <begin position="37"/>
        <end position="56"/>
    </location>
</feature>
<accession>A0A8R7TIV0</accession>
<evidence type="ECO:0000313" key="2">
    <source>
        <dbReference type="EnsemblPlants" id="TuG1812G0200003421.01.T01"/>
    </source>
</evidence>
<reference evidence="3" key="1">
    <citation type="journal article" date="2013" name="Nature">
        <title>Draft genome of the wheat A-genome progenitor Triticum urartu.</title>
        <authorList>
            <person name="Ling H.Q."/>
            <person name="Zhao S."/>
            <person name="Liu D."/>
            <person name="Wang J."/>
            <person name="Sun H."/>
            <person name="Zhang C."/>
            <person name="Fan H."/>
            <person name="Li D."/>
            <person name="Dong L."/>
            <person name="Tao Y."/>
            <person name="Gao C."/>
            <person name="Wu H."/>
            <person name="Li Y."/>
            <person name="Cui Y."/>
            <person name="Guo X."/>
            <person name="Zheng S."/>
            <person name="Wang B."/>
            <person name="Yu K."/>
            <person name="Liang Q."/>
            <person name="Yang W."/>
            <person name="Lou X."/>
            <person name="Chen J."/>
            <person name="Feng M."/>
            <person name="Jian J."/>
            <person name="Zhang X."/>
            <person name="Luo G."/>
            <person name="Jiang Y."/>
            <person name="Liu J."/>
            <person name="Wang Z."/>
            <person name="Sha Y."/>
            <person name="Zhang B."/>
            <person name="Wu H."/>
            <person name="Tang D."/>
            <person name="Shen Q."/>
            <person name="Xue P."/>
            <person name="Zou S."/>
            <person name="Wang X."/>
            <person name="Liu X."/>
            <person name="Wang F."/>
            <person name="Yang Y."/>
            <person name="An X."/>
            <person name="Dong Z."/>
            <person name="Zhang K."/>
            <person name="Zhang X."/>
            <person name="Luo M.C."/>
            <person name="Dvorak J."/>
            <person name="Tong Y."/>
            <person name="Wang J."/>
            <person name="Yang H."/>
            <person name="Li Z."/>
            <person name="Wang D."/>
            <person name="Zhang A."/>
            <person name="Wang J."/>
        </authorList>
    </citation>
    <scope>NUCLEOTIDE SEQUENCE</scope>
    <source>
        <strain evidence="3">cv. G1812</strain>
    </source>
</reference>
<evidence type="ECO:0000313" key="3">
    <source>
        <dbReference type="Proteomes" id="UP000015106"/>
    </source>
</evidence>
<organism evidence="2 3">
    <name type="scientific">Triticum urartu</name>
    <name type="common">Red wild einkorn</name>
    <name type="synonym">Crithodium urartu</name>
    <dbReference type="NCBI Taxonomy" id="4572"/>
    <lineage>
        <taxon>Eukaryota</taxon>
        <taxon>Viridiplantae</taxon>
        <taxon>Streptophyta</taxon>
        <taxon>Embryophyta</taxon>
        <taxon>Tracheophyta</taxon>
        <taxon>Spermatophyta</taxon>
        <taxon>Magnoliopsida</taxon>
        <taxon>Liliopsida</taxon>
        <taxon>Poales</taxon>
        <taxon>Poaceae</taxon>
        <taxon>BOP clade</taxon>
        <taxon>Pooideae</taxon>
        <taxon>Triticodae</taxon>
        <taxon>Triticeae</taxon>
        <taxon>Triticinae</taxon>
        <taxon>Triticum</taxon>
    </lineage>
</organism>